<dbReference type="SUPFAM" id="SSF57850">
    <property type="entry name" value="RING/U-box"/>
    <property type="match status" value="1"/>
</dbReference>
<evidence type="ECO:0000259" key="7">
    <source>
        <dbReference type="PROSITE" id="PS50145"/>
    </source>
</evidence>
<keyword evidence="2 5" id="KW-0863">Zinc-finger</keyword>
<accession>T1EXD8</accession>
<dbReference type="EnsemblMetazoa" id="HelroT165872">
    <property type="protein sequence ID" value="HelroP165872"/>
    <property type="gene ID" value="HelroG165872"/>
</dbReference>
<evidence type="ECO:0000256" key="4">
    <source>
        <dbReference type="ARBA" id="ARBA00034319"/>
    </source>
</evidence>
<proteinExistence type="inferred from homology"/>
<dbReference type="RefSeq" id="XP_009030593.1">
    <property type="nucleotide sequence ID" value="XM_009032345.1"/>
</dbReference>
<dbReference type="Pfam" id="PF02176">
    <property type="entry name" value="zf-TRAF"/>
    <property type="match status" value="1"/>
</dbReference>
<dbReference type="InterPro" id="IPR039338">
    <property type="entry name" value="ZFTRAF1"/>
</dbReference>
<feature type="domain" description="TRAF-type" evidence="7">
    <location>
        <begin position="132"/>
        <end position="174"/>
    </location>
</feature>
<dbReference type="CTD" id="20201238"/>
<dbReference type="InParanoid" id="T1EXD8"/>
<dbReference type="STRING" id="6412.T1EXD8"/>
<dbReference type="FunCoup" id="T1EXD8">
    <property type="interactions" value="350"/>
</dbReference>
<dbReference type="GO" id="GO:0008270">
    <property type="term" value="F:zinc ion binding"/>
    <property type="evidence" value="ECO:0007669"/>
    <property type="project" value="UniProtKB-KW"/>
</dbReference>
<dbReference type="PROSITE" id="PS50145">
    <property type="entry name" value="ZF_TRAF"/>
    <property type="match status" value="1"/>
</dbReference>
<reference evidence="8 10" key="2">
    <citation type="journal article" date="2013" name="Nature">
        <title>Insights into bilaterian evolution from three spiralian genomes.</title>
        <authorList>
            <person name="Simakov O."/>
            <person name="Marletaz F."/>
            <person name="Cho S.J."/>
            <person name="Edsinger-Gonzales E."/>
            <person name="Havlak P."/>
            <person name="Hellsten U."/>
            <person name="Kuo D.H."/>
            <person name="Larsson T."/>
            <person name="Lv J."/>
            <person name="Arendt D."/>
            <person name="Savage R."/>
            <person name="Osoegawa K."/>
            <person name="de Jong P."/>
            <person name="Grimwood J."/>
            <person name="Chapman J.A."/>
            <person name="Shapiro H."/>
            <person name="Aerts A."/>
            <person name="Otillar R.P."/>
            <person name="Terry A.Y."/>
            <person name="Boore J.L."/>
            <person name="Grigoriev I.V."/>
            <person name="Lindberg D.R."/>
            <person name="Seaver E.C."/>
            <person name="Weisblat D.A."/>
            <person name="Putnam N.H."/>
            <person name="Rokhsar D.S."/>
        </authorList>
    </citation>
    <scope>NUCLEOTIDE SEQUENCE</scope>
</reference>
<evidence type="ECO:0000313" key="9">
    <source>
        <dbReference type="EnsemblMetazoa" id="HelroP165872"/>
    </source>
</evidence>
<evidence type="ECO:0000313" key="10">
    <source>
        <dbReference type="Proteomes" id="UP000015101"/>
    </source>
</evidence>
<evidence type="ECO:0000256" key="1">
    <source>
        <dbReference type="ARBA" id="ARBA00022723"/>
    </source>
</evidence>
<dbReference type="InterPro" id="IPR001293">
    <property type="entry name" value="Znf_TRAF"/>
</dbReference>
<evidence type="ECO:0008006" key="11">
    <source>
        <dbReference type="Google" id="ProtNLM"/>
    </source>
</evidence>
<evidence type="ECO:0000256" key="3">
    <source>
        <dbReference type="ARBA" id="ARBA00022833"/>
    </source>
</evidence>
<dbReference type="PANTHER" id="PTHR23059">
    <property type="entry name" value="CYSTEINE AND HISTIDINE-RICH PROTEIN 1"/>
    <property type="match status" value="1"/>
</dbReference>
<dbReference type="PROSITE" id="PS50089">
    <property type="entry name" value="ZF_RING_2"/>
    <property type="match status" value="1"/>
</dbReference>
<dbReference type="PANTHER" id="PTHR23059:SF4">
    <property type="entry name" value="ZINC FINGER TRAF-TYPE-CONTAINING PROTEIN 1"/>
    <property type="match status" value="1"/>
</dbReference>
<evidence type="ECO:0000259" key="6">
    <source>
        <dbReference type="PROSITE" id="PS50089"/>
    </source>
</evidence>
<dbReference type="InterPro" id="IPR013083">
    <property type="entry name" value="Znf_RING/FYVE/PHD"/>
</dbReference>
<keyword evidence="10" id="KW-1185">Reference proteome</keyword>
<evidence type="ECO:0000256" key="5">
    <source>
        <dbReference type="PROSITE-ProRule" id="PRU00207"/>
    </source>
</evidence>
<dbReference type="HOGENOM" id="CLU_035849_0_0_1"/>
<feature type="zinc finger region" description="TRAF-type" evidence="5">
    <location>
        <begin position="132"/>
        <end position="174"/>
    </location>
</feature>
<evidence type="ECO:0000313" key="8">
    <source>
        <dbReference type="EMBL" id="ESN91792.1"/>
    </source>
</evidence>
<dbReference type="SUPFAM" id="SSF49599">
    <property type="entry name" value="TRAF domain-like"/>
    <property type="match status" value="1"/>
</dbReference>
<sequence>MSEQHETASTAFNTQSLDSNATAASNLRMDCSSASSTMEFEAKRFKSEHFESEPPLEERLVGVLCCVVCLDLPNQTFFQCTNGHLMCISCLTHLLADARIKDENSTCPQCRCEINRNVCIRNLAVEKAISELPILCGHCSKQMPRSALDNHEKNLCPDRLVQCSYTKLGCTWEVLPSVQQALAEKNKEMSVFRSIYDLLSAEKIVPIDAQLRPGRTDEYIPKLFYESNRFTAHSYQWTVKARLSYVAVKGPFGEVPINPAIHDFEFSSENSDSAYKELILPSSTDCNRLLAGKTINIRLIIVQNVK</sequence>
<gene>
    <name evidence="9" type="primary">20201238</name>
    <name evidence="8" type="ORF">HELRODRAFT_165872</name>
</gene>
<comment type="similarity">
    <text evidence="4">Belongs to the ZFTRAF1 family.</text>
</comment>
<dbReference type="OMA" id="YHESNEC"/>
<dbReference type="GeneID" id="20201238"/>
<dbReference type="EMBL" id="KB097700">
    <property type="protein sequence ID" value="ESN91792.1"/>
    <property type="molecule type" value="Genomic_DNA"/>
</dbReference>
<evidence type="ECO:0000256" key="2">
    <source>
        <dbReference type="ARBA" id="ARBA00022771"/>
    </source>
</evidence>
<dbReference type="eggNOG" id="KOG3002">
    <property type="taxonomic scope" value="Eukaryota"/>
</dbReference>
<dbReference type="Gene3D" id="3.30.40.10">
    <property type="entry name" value="Zinc/RING finger domain, C3HC4 (zinc finger)"/>
    <property type="match status" value="2"/>
</dbReference>
<organism evidence="9 10">
    <name type="scientific">Helobdella robusta</name>
    <name type="common">Californian leech</name>
    <dbReference type="NCBI Taxonomy" id="6412"/>
    <lineage>
        <taxon>Eukaryota</taxon>
        <taxon>Metazoa</taxon>
        <taxon>Spiralia</taxon>
        <taxon>Lophotrochozoa</taxon>
        <taxon>Annelida</taxon>
        <taxon>Clitellata</taxon>
        <taxon>Hirudinea</taxon>
        <taxon>Rhynchobdellida</taxon>
        <taxon>Glossiphoniidae</taxon>
        <taxon>Helobdella</taxon>
    </lineage>
</organism>
<dbReference type="OrthoDB" id="10062218at2759"/>
<name>T1EXD8_HELRO</name>
<dbReference type="KEGG" id="hro:HELRODRAFT_165872"/>
<dbReference type="AlphaFoldDB" id="T1EXD8"/>
<reference evidence="10" key="1">
    <citation type="submission" date="2012-12" db="EMBL/GenBank/DDBJ databases">
        <authorList>
            <person name="Hellsten U."/>
            <person name="Grimwood J."/>
            <person name="Chapman J.A."/>
            <person name="Shapiro H."/>
            <person name="Aerts A."/>
            <person name="Otillar R.P."/>
            <person name="Terry A.Y."/>
            <person name="Boore J.L."/>
            <person name="Simakov O."/>
            <person name="Marletaz F."/>
            <person name="Cho S.-J."/>
            <person name="Edsinger-Gonzales E."/>
            <person name="Havlak P."/>
            <person name="Kuo D.-H."/>
            <person name="Larsson T."/>
            <person name="Lv J."/>
            <person name="Arendt D."/>
            <person name="Savage R."/>
            <person name="Osoegawa K."/>
            <person name="de Jong P."/>
            <person name="Lindberg D.R."/>
            <person name="Seaver E.C."/>
            <person name="Weisblat D.A."/>
            <person name="Putnam N.H."/>
            <person name="Grigoriev I.V."/>
            <person name="Rokhsar D.S."/>
        </authorList>
    </citation>
    <scope>NUCLEOTIDE SEQUENCE</scope>
</reference>
<feature type="domain" description="RING-type" evidence="6">
    <location>
        <begin position="66"/>
        <end position="111"/>
    </location>
</feature>
<keyword evidence="1 5" id="KW-0479">Metal-binding</keyword>
<reference evidence="9" key="3">
    <citation type="submission" date="2015-06" db="UniProtKB">
        <authorList>
            <consortium name="EnsemblMetazoa"/>
        </authorList>
    </citation>
    <scope>IDENTIFICATION</scope>
</reference>
<dbReference type="EMBL" id="AMQM01002190">
    <property type="status" value="NOT_ANNOTATED_CDS"/>
    <property type="molecule type" value="Genomic_DNA"/>
</dbReference>
<dbReference type="Proteomes" id="UP000015101">
    <property type="component" value="Unassembled WGS sequence"/>
</dbReference>
<protein>
    <recommendedName>
        <fullName evidence="11">RING-type domain-containing protein</fullName>
    </recommendedName>
</protein>
<keyword evidence="3 5" id="KW-0862">Zinc</keyword>
<dbReference type="GO" id="GO:0005634">
    <property type="term" value="C:nucleus"/>
    <property type="evidence" value="ECO:0000318"/>
    <property type="project" value="GO_Central"/>
</dbReference>
<dbReference type="InterPro" id="IPR001841">
    <property type="entry name" value="Znf_RING"/>
</dbReference>